<dbReference type="InterPro" id="IPR039426">
    <property type="entry name" value="TonB-dep_rcpt-like"/>
</dbReference>
<keyword evidence="9 10" id="KW-0998">Cell outer membrane</keyword>
<dbReference type="Pfam" id="PF07715">
    <property type="entry name" value="Plug"/>
    <property type="match status" value="1"/>
</dbReference>
<keyword evidence="6 11" id="KW-0798">TonB box</keyword>
<keyword evidence="2 10" id="KW-0813">Transport</keyword>
<dbReference type="InterPro" id="IPR012910">
    <property type="entry name" value="Plug_dom"/>
</dbReference>
<dbReference type="Gene3D" id="2.170.130.10">
    <property type="entry name" value="TonB-dependent receptor, plug domain"/>
    <property type="match status" value="1"/>
</dbReference>
<evidence type="ECO:0000256" key="3">
    <source>
        <dbReference type="ARBA" id="ARBA00022452"/>
    </source>
</evidence>
<dbReference type="InterPro" id="IPR000531">
    <property type="entry name" value="Beta-barrel_TonB"/>
</dbReference>
<dbReference type="PANTHER" id="PTHR30069:SF29">
    <property type="entry name" value="HEMOGLOBIN AND HEMOGLOBIN-HAPTOGLOBIN-BINDING PROTEIN 1-RELATED"/>
    <property type="match status" value="1"/>
</dbReference>
<keyword evidence="15" id="KW-1185">Reference proteome</keyword>
<keyword evidence="4 10" id="KW-0812">Transmembrane</keyword>
<dbReference type="PROSITE" id="PS52016">
    <property type="entry name" value="TONB_DEPENDENT_REC_3"/>
    <property type="match status" value="1"/>
</dbReference>
<gene>
    <name evidence="14" type="ORF">ACFSR8_13960</name>
</gene>
<feature type="domain" description="TonB-dependent receptor-like beta-barrel" evidence="12">
    <location>
        <begin position="190"/>
        <end position="581"/>
    </location>
</feature>
<name>A0ABW5TFJ2_9FLAO</name>
<organism evidence="14 15">
    <name type="scientific">Hyunsoonleella rubra</name>
    <dbReference type="NCBI Taxonomy" id="1737062"/>
    <lineage>
        <taxon>Bacteria</taxon>
        <taxon>Pseudomonadati</taxon>
        <taxon>Bacteroidota</taxon>
        <taxon>Flavobacteriia</taxon>
        <taxon>Flavobacteriales</taxon>
        <taxon>Flavobacteriaceae</taxon>
    </lineage>
</organism>
<dbReference type="InterPro" id="IPR037066">
    <property type="entry name" value="Plug_dom_sf"/>
</dbReference>
<dbReference type="RefSeq" id="WP_380293065.1">
    <property type="nucleotide sequence ID" value="NZ_JBHULY010000034.1"/>
</dbReference>
<dbReference type="Pfam" id="PF00593">
    <property type="entry name" value="TonB_dep_Rec_b-barrel"/>
    <property type="match status" value="1"/>
</dbReference>
<protein>
    <submittedName>
        <fullName evidence="14">TonB-dependent receptor plug domain-containing protein</fullName>
    </submittedName>
</protein>
<evidence type="ECO:0000256" key="11">
    <source>
        <dbReference type="RuleBase" id="RU003357"/>
    </source>
</evidence>
<evidence type="ECO:0000256" key="8">
    <source>
        <dbReference type="ARBA" id="ARBA00023170"/>
    </source>
</evidence>
<evidence type="ECO:0000256" key="9">
    <source>
        <dbReference type="ARBA" id="ARBA00023237"/>
    </source>
</evidence>
<evidence type="ECO:0000256" key="4">
    <source>
        <dbReference type="ARBA" id="ARBA00022692"/>
    </source>
</evidence>
<comment type="caution">
    <text evidence="14">The sequence shown here is derived from an EMBL/GenBank/DDBJ whole genome shotgun (WGS) entry which is preliminary data.</text>
</comment>
<keyword evidence="5" id="KW-0732">Signal</keyword>
<dbReference type="EMBL" id="JBHULY010000034">
    <property type="protein sequence ID" value="MFD2727323.1"/>
    <property type="molecule type" value="Genomic_DNA"/>
</dbReference>
<feature type="domain" description="TonB-dependent receptor plug" evidence="13">
    <location>
        <begin position="52"/>
        <end position="142"/>
    </location>
</feature>
<comment type="similarity">
    <text evidence="10 11">Belongs to the TonB-dependent receptor family.</text>
</comment>
<evidence type="ECO:0000313" key="15">
    <source>
        <dbReference type="Proteomes" id="UP001597476"/>
    </source>
</evidence>
<dbReference type="PANTHER" id="PTHR30069">
    <property type="entry name" value="TONB-DEPENDENT OUTER MEMBRANE RECEPTOR"/>
    <property type="match status" value="1"/>
</dbReference>
<comment type="subcellular location">
    <subcellularLocation>
        <location evidence="1 10">Cell outer membrane</location>
        <topology evidence="1 10">Multi-pass membrane protein</topology>
    </subcellularLocation>
</comment>
<reference evidence="15" key="1">
    <citation type="journal article" date="2019" name="Int. J. Syst. Evol. Microbiol.">
        <title>The Global Catalogue of Microorganisms (GCM) 10K type strain sequencing project: providing services to taxonomists for standard genome sequencing and annotation.</title>
        <authorList>
            <consortium name="The Broad Institute Genomics Platform"/>
            <consortium name="The Broad Institute Genome Sequencing Center for Infectious Disease"/>
            <person name="Wu L."/>
            <person name="Ma J."/>
        </authorList>
    </citation>
    <scope>NUCLEOTIDE SEQUENCE [LARGE SCALE GENOMIC DNA]</scope>
    <source>
        <strain evidence="15">KCTC 42398</strain>
    </source>
</reference>
<accession>A0ABW5TFJ2</accession>
<dbReference type="Gene3D" id="2.40.170.20">
    <property type="entry name" value="TonB-dependent receptor, beta-barrel domain"/>
    <property type="match status" value="1"/>
</dbReference>
<evidence type="ECO:0000313" key="14">
    <source>
        <dbReference type="EMBL" id="MFD2727323.1"/>
    </source>
</evidence>
<evidence type="ECO:0000256" key="2">
    <source>
        <dbReference type="ARBA" id="ARBA00022448"/>
    </source>
</evidence>
<evidence type="ECO:0000256" key="10">
    <source>
        <dbReference type="PROSITE-ProRule" id="PRU01360"/>
    </source>
</evidence>
<proteinExistence type="inferred from homology"/>
<dbReference type="SUPFAM" id="SSF56935">
    <property type="entry name" value="Porins"/>
    <property type="match status" value="1"/>
</dbReference>
<evidence type="ECO:0000259" key="12">
    <source>
        <dbReference type="Pfam" id="PF00593"/>
    </source>
</evidence>
<evidence type="ECO:0000256" key="7">
    <source>
        <dbReference type="ARBA" id="ARBA00023136"/>
    </source>
</evidence>
<keyword evidence="7 10" id="KW-0472">Membrane</keyword>
<keyword evidence="3 10" id="KW-1134">Transmembrane beta strand</keyword>
<evidence type="ECO:0000256" key="6">
    <source>
        <dbReference type="ARBA" id="ARBA00023077"/>
    </source>
</evidence>
<evidence type="ECO:0000256" key="1">
    <source>
        <dbReference type="ARBA" id="ARBA00004571"/>
    </source>
</evidence>
<sequence length="607" mass="68623">MRQHIFILFVIGFGSLAQAQLDSIQKLDEVFLSDSKLVEYTSGIKVEKLNDSIIDKNPVSLTGLLAFNSNLYFKENGFGMVSSPSFRGTNASQTAVVWNGININSQLNGQTDFNTINTTSFDAIDIRSGGGSVQYGSGAIGGSIHLNNNLEFDSHFDTSVRLFCGSFNTKMTNVSSSFGNSKFSANIGIAYVDSDNDYKYLGTDMVNENGEFNNLNLDVNLGYVLSEKDVLKLYHQSYDGKRHFSGTLVAIGRSKYEDENFRTMLEWTRISGSITSKLKAVHLNEKFKYFENKDNAIFSFGKVNTFIANHNLNLRVSDALQFRSILELNHFDGGGSSFGDPKRTAFSATVLMNHKPSKCFEYNLNIRKDYTSDFENPLLFSVDGAYKVSDVYTIQLNGSKNFRIPTFNDLFWQSGGNLDLDPEESYQVDLGQNFRFKHFNVILNTYYINTKDLIQWRPDNGGDWRPINVAKSHSHGAEMEARTAFKINEHQFSFGGHYSYTVSENLETKRQLIYVPFHKGNVSVAYSRKAFSAFYQHLFNGDVFIIEDELDGFNVGNIGVGYLLNSSGNVQYDINFRVNNLYNKNYQNVALRPMPNRNYQILTTIKF</sequence>
<keyword evidence="8 14" id="KW-0675">Receptor</keyword>
<evidence type="ECO:0000259" key="13">
    <source>
        <dbReference type="Pfam" id="PF07715"/>
    </source>
</evidence>
<dbReference type="Proteomes" id="UP001597476">
    <property type="component" value="Unassembled WGS sequence"/>
</dbReference>
<evidence type="ECO:0000256" key="5">
    <source>
        <dbReference type="ARBA" id="ARBA00022729"/>
    </source>
</evidence>
<dbReference type="InterPro" id="IPR036942">
    <property type="entry name" value="Beta-barrel_TonB_sf"/>
</dbReference>